<reference evidence="1" key="1">
    <citation type="submission" date="2022-02" db="EMBL/GenBank/DDBJ databases">
        <title>Paenibacillus sp. MBLB1832 Whole Genome Shotgun Sequencing.</title>
        <authorList>
            <person name="Hwang C.Y."/>
            <person name="Cho E.-S."/>
            <person name="Seo M.-J."/>
        </authorList>
    </citation>
    <scope>NUCLEOTIDE SEQUENCE</scope>
    <source>
        <strain evidence="1">MBLB1832</strain>
    </source>
</reference>
<dbReference type="KEGG" id="proo:MJB10_20680"/>
<name>A0AA96LLV7_9BACL</name>
<dbReference type="Proteomes" id="UP001304650">
    <property type="component" value="Chromosome"/>
</dbReference>
<proteinExistence type="predicted"/>
<keyword evidence="2" id="KW-1185">Reference proteome</keyword>
<evidence type="ECO:0000313" key="2">
    <source>
        <dbReference type="Proteomes" id="UP001304650"/>
    </source>
</evidence>
<accession>A0AA96LLV7</accession>
<evidence type="ECO:0000313" key="1">
    <source>
        <dbReference type="EMBL" id="WNR43501.1"/>
    </source>
</evidence>
<dbReference type="EMBL" id="CP130319">
    <property type="protein sequence ID" value="WNR43501.1"/>
    <property type="molecule type" value="Genomic_DNA"/>
</dbReference>
<dbReference type="RefSeq" id="WP_314797841.1">
    <property type="nucleotide sequence ID" value="NZ_CP130319.1"/>
</dbReference>
<dbReference type="AlphaFoldDB" id="A0AA96LLV7"/>
<sequence>MKKLINRCPSCNNVILYIFSYKSQFQCERLEKCASTLYEAFATVRQENGLGGKMEIGMQDLTNTIKHALVKYGAESKEKKYWIDLDTWIGCVKRSGYIDSEVSFQKS</sequence>
<protein>
    <submittedName>
        <fullName evidence="1">Uncharacterized protein</fullName>
    </submittedName>
</protein>
<organism evidence="1 2">
    <name type="scientific">Paenibacillus roseopurpureus</name>
    <dbReference type="NCBI Taxonomy" id="2918901"/>
    <lineage>
        <taxon>Bacteria</taxon>
        <taxon>Bacillati</taxon>
        <taxon>Bacillota</taxon>
        <taxon>Bacilli</taxon>
        <taxon>Bacillales</taxon>
        <taxon>Paenibacillaceae</taxon>
        <taxon>Paenibacillus</taxon>
    </lineage>
</organism>
<gene>
    <name evidence="1" type="ORF">MJB10_20680</name>
</gene>